<dbReference type="InterPro" id="IPR055414">
    <property type="entry name" value="LRR_R13L4/SHOC2-like"/>
</dbReference>
<dbReference type="GO" id="GO:0004674">
    <property type="term" value="F:protein serine/threonine kinase activity"/>
    <property type="evidence" value="ECO:0007669"/>
    <property type="project" value="UniProtKB-KW"/>
</dbReference>
<dbReference type="GO" id="GO:0033612">
    <property type="term" value="F:receptor serine/threonine kinase binding"/>
    <property type="evidence" value="ECO:0007669"/>
    <property type="project" value="TreeGrafter"/>
</dbReference>
<comment type="catalytic activity">
    <reaction evidence="20">
        <text>L-threonyl-[protein] + ATP = O-phospho-L-threonyl-[protein] + ADP + H(+)</text>
        <dbReference type="Rhea" id="RHEA:46608"/>
        <dbReference type="Rhea" id="RHEA-COMP:11060"/>
        <dbReference type="Rhea" id="RHEA-COMP:11605"/>
        <dbReference type="ChEBI" id="CHEBI:15378"/>
        <dbReference type="ChEBI" id="CHEBI:30013"/>
        <dbReference type="ChEBI" id="CHEBI:30616"/>
        <dbReference type="ChEBI" id="CHEBI:61977"/>
        <dbReference type="ChEBI" id="CHEBI:456216"/>
        <dbReference type="EC" id="2.7.11.1"/>
    </reaction>
</comment>
<dbReference type="Pfam" id="PF23598">
    <property type="entry name" value="LRR_14"/>
    <property type="match status" value="1"/>
</dbReference>
<comment type="catalytic activity">
    <reaction evidence="21">
        <text>L-seryl-[protein] + ATP = O-phospho-L-seryl-[protein] + ADP + H(+)</text>
        <dbReference type="Rhea" id="RHEA:17989"/>
        <dbReference type="Rhea" id="RHEA-COMP:9863"/>
        <dbReference type="Rhea" id="RHEA-COMP:11604"/>
        <dbReference type="ChEBI" id="CHEBI:15378"/>
        <dbReference type="ChEBI" id="CHEBI:29999"/>
        <dbReference type="ChEBI" id="CHEBI:30616"/>
        <dbReference type="ChEBI" id="CHEBI:83421"/>
        <dbReference type="ChEBI" id="CHEBI:456216"/>
        <dbReference type="EC" id="2.7.11.1"/>
    </reaction>
</comment>
<protein>
    <recommendedName>
        <fullName evidence="24">Receptor kinase-like protein Xa21</fullName>
        <ecNumber evidence="4">2.7.11.1</ecNumber>
    </recommendedName>
</protein>
<dbReference type="InterPro" id="IPR050647">
    <property type="entry name" value="Plant_LRR-RLKs"/>
</dbReference>
<evidence type="ECO:0000256" key="4">
    <source>
        <dbReference type="ARBA" id="ARBA00012513"/>
    </source>
</evidence>
<keyword evidence="17 26" id="KW-0472">Membrane</keyword>
<evidence type="ECO:0000256" key="21">
    <source>
        <dbReference type="ARBA" id="ARBA00048679"/>
    </source>
</evidence>
<dbReference type="KEGG" id="pda:120104351"/>
<comment type="similarity">
    <text evidence="3">Belongs to the protein kinase superfamily. Ser/Thr protein kinase family.</text>
</comment>
<comment type="subcellular location">
    <subcellularLocation>
        <location evidence="1">Cell membrane</location>
        <topology evidence="1">Single-pass type I membrane protein</topology>
    </subcellularLocation>
    <subcellularLocation>
        <location evidence="2">Endoplasmic reticulum membrane</location>
        <topology evidence="2">Single-pass membrane protein</topology>
    </subcellularLocation>
</comment>
<dbReference type="SMART" id="SM00220">
    <property type="entry name" value="S_TKc"/>
    <property type="match status" value="1"/>
</dbReference>
<dbReference type="GO" id="GO:0005886">
    <property type="term" value="C:plasma membrane"/>
    <property type="evidence" value="ECO:0007669"/>
    <property type="project" value="UniProtKB-SubCell"/>
</dbReference>
<dbReference type="Gene3D" id="3.80.10.10">
    <property type="entry name" value="Ribonuclease Inhibitor"/>
    <property type="match status" value="4"/>
</dbReference>
<dbReference type="InterPro" id="IPR017441">
    <property type="entry name" value="Protein_kinase_ATP_BS"/>
</dbReference>
<evidence type="ECO:0000259" key="27">
    <source>
        <dbReference type="PROSITE" id="PS50011"/>
    </source>
</evidence>
<evidence type="ECO:0000256" key="16">
    <source>
        <dbReference type="ARBA" id="ARBA00022989"/>
    </source>
</evidence>
<dbReference type="PROSITE" id="PS51450">
    <property type="entry name" value="LRR"/>
    <property type="match status" value="1"/>
</dbReference>
<evidence type="ECO:0000256" key="20">
    <source>
        <dbReference type="ARBA" id="ARBA00047899"/>
    </source>
</evidence>
<dbReference type="FunFam" id="1.10.510.10:FF:000358">
    <property type="entry name" value="Putative leucine-rich repeat receptor-like serine/threonine-protein kinase"/>
    <property type="match status" value="1"/>
</dbReference>
<proteinExistence type="inferred from homology"/>
<name>A0A8B8ZD22_PHODC</name>
<dbReference type="Pfam" id="PF08263">
    <property type="entry name" value="LRRNT_2"/>
    <property type="match status" value="1"/>
</dbReference>
<comment type="function">
    <text evidence="23">The processed protein kinase Xa21 chain released by protein cleavage after X.oryzae pv. oryzae protein Ax21 detection translocates into the nucleus where it can bind and regulate WRKY62, a transcription factor. Confers resistance to the bacterial pathogen X.oryzae pv. oryzae (Xoo).</text>
</comment>
<dbReference type="SUPFAM" id="SSF52047">
    <property type="entry name" value="RNI-like"/>
    <property type="match status" value="1"/>
</dbReference>
<dbReference type="Pfam" id="PF00069">
    <property type="entry name" value="Pkinase"/>
    <property type="match status" value="1"/>
</dbReference>
<keyword evidence="19" id="KW-0325">Glycoprotein</keyword>
<gene>
    <name evidence="29" type="primary">LOC120104351</name>
</gene>
<keyword evidence="10 26" id="KW-0812">Transmembrane</keyword>
<keyword evidence="9" id="KW-0808">Transferase</keyword>
<comment type="function">
    <text evidence="22">Receptor kinase that detects X.oryzae pv. oryzae protein Ax21 to promote innate immunity. Following X.oryzae pv. oryzae protein Ax21 detection, undergoes cleavage, releasing the processed protein kinase Xa21 chain.</text>
</comment>
<organism evidence="28 29">
    <name type="scientific">Phoenix dactylifera</name>
    <name type="common">Date palm</name>
    <dbReference type="NCBI Taxonomy" id="42345"/>
    <lineage>
        <taxon>Eukaryota</taxon>
        <taxon>Viridiplantae</taxon>
        <taxon>Streptophyta</taxon>
        <taxon>Embryophyta</taxon>
        <taxon>Tracheophyta</taxon>
        <taxon>Spermatophyta</taxon>
        <taxon>Magnoliopsida</taxon>
        <taxon>Liliopsida</taxon>
        <taxon>Arecaceae</taxon>
        <taxon>Coryphoideae</taxon>
        <taxon>Phoeniceae</taxon>
        <taxon>Phoenix</taxon>
    </lineage>
</organism>
<dbReference type="PROSITE" id="PS00108">
    <property type="entry name" value="PROTEIN_KINASE_ST"/>
    <property type="match status" value="1"/>
</dbReference>
<dbReference type="SUPFAM" id="SSF52058">
    <property type="entry name" value="L domain-like"/>
    <property type="match status" value="1"/>
</dbReference>
<keyword evidence="28" id="KW-1185">Reference proteome</keyword>
<keyword evidence="14" id="KW-0418">Kinase</keyword>
<keyword evidence="13 25" id="KW-0547">Nucleotide-binding</keyword>
<accession>A0A8B8ZD22</accession>
<keyword evidence="11" id="KW-0732">Signal</keyword>
<evidence type="ECO:0000256" key="8">
    <source>
        <dbReference type="ARBA" id="ARBA00022614"/>
    </source>
</evidence>
<dbReference type="FunFam" id="3.30.200.20:FF:000432">
    <property type="entry name" value="LRR receptor-like serine/threonine-protein kinase EFR"/>
    <property type="match status" value="1"/>
</dbReference>
<keyword evidence="8" id="KW-0433">Leucine-rich repeat</keyword>
<feature type="transmembrane region" description="Helical" evidence="26">
    <location>
        <begin position="737"/>
        <end position="763"/>
    </location>
</feature>
<evidence type="ECO:0000256" key="10">
    <source>
        <dbReference type="ARBA" id="ARBA00022692"/>
    </source>
</evidence>
<evidence type="ECO:0000256" key="11">
    <source>
        <dbReference type="ARBA" id="ARBA00022729"/>
    </source>
</evidence>
<evidence type="ECO:0000256" key="18">
    <source>
        <dbReference type="ARBA" id="ARBA00023170"/>
    </source>
</evidence>
<dbReference type="Proteomes" id="UP000228380">
    <property type="component" value="Chromosome 17"/>
</dbReference>
<dbReference type="Pfam" id="PF00560">
    <property type="entry name" value="LRR_1"/>
    <property type="match status" value="3"/>
</dbReference>
<evidence type="ECO:0000256" key="19">
    <source>
        <dbReference type="ARBA" id="ARBA00023180"/>
    </source>
</evidence>
<dbReference type="PROSITE" id="PS50011">
    <property type="entry name" value="PROTEIN_KINASE_DOM"/>
    <property type="match status" value="1"/>
</dbReference>
<dbReference type="Gene3D" id="3.30.200.20">
    <property type="entry name" value="Phosphorylase Kinase, domain 1"/>
    <property type="match status" value="1"/>
</dbReference>
<dbReference type="InterPro" id="IPR003591">
    <property type="entry name" value="Leu-rich_rpt_typical-subtyp"/>
</dbReference>
<dbReference type="InterPro" id="IPR032675">
    <property type="entry name" value="LRR_dom_sf"/>
</dbReference>
<dbReference type="OrthoDB" id="676979at2759"/>
<dbReference type="InterPro" id="IPR001611">
    <property type="entry name" value="Leu-rich_rpt"/>
</dbReference>
<keyword evidence="7" id="KW-0597">Phosphoprotein</keyword>
<keyword evidence="12" id="KW-0677">Repeat</keyword>
<dbReference type="PRINTS" id="PR00019">
    <property type="entry name" value="LEURICHRPT"/>
</dbReference>
<evidence type="ECO:0000256" key="3">
    <source>
        <dbReference type="ARBA" id="ARBA00008684"/>
    </source>
</evidence>
<evidence type="ECO:0000256" key="17">
    <source>
        <dbReference type="ARBA" id="ARBA00023136"/>
    </source>
</evidence>
<evidence type="ECO:0000256" key="12">
    <source>
        <dbReference type="ARBA" id="ARBA00022737"/>
    </source>
</evidence>
<dbReference type="Pfam" id="PF13855">
    <property type="entry name" value="LRR_8"/>
    <property type="match status" value="1"/>
</dbReference>
<dbReference type="RefSeq" id="XP_038971202.1">
    <property type="nucleotide sequence ID" value="XM_039115274.1"/>
</dbReference>
<evidence type="ECO:0000256" key="26">
    <source>
        <dbReference type="SAM" id="Phobius"/>
    </source>
</evidence>
<dbReference type="FunFam" id="3.80.10.10:FF:001158">
    <property type="entry name" value="Leucine-rich repeat protein kinase family protein"/>
    <property type="match status" value="1"/>
</dbReference>
<dbReference type="SUPFAM" id="SSF56112">
    <property type="entry name" value="Protein kinase-like (PK-like)"/>
    <property type="match status" value="1"/>
</dbReference>
<evidence type="ECO:0000256" key="6">
    <source>
        <dbReference type="ARBA" id="ARBA00022527"/>
    </source>
</evidence>
<feature type="domain" description="Protein kinase" evidence="27">
    <location>
        <begin position="797"/>
        <end position="1104"/>
    </location>
</feature>
<evidence type="ECO:0000313" key="29">
    <source>
        <dbReference type="RefSeq" id="XP_038971202.1"/>
    </source>
</evidence>
<dbReference type="InterPro" id="IPR008271">
    <property type="entry name" value="Ser/Thr_kinase_AS"/>
</dbReference>
<dbReference type="FunFam" id="3.80.10.10:FF:000275">
    <property type="entry name" value="Leucine-rich repeat receptor-like protein kinase"/>
    <property type="match status" value="1"/>
</dbReference>
<keyword evidence="15 25" id="KW-0067">ATP-binding</keyword>
<reference evidence="29" key="2">
    <citation type="submission" date="2025-08" db="UniProtKB">
        <authorList>
            <consortium name="RefSeq"/>
        </authorList>
    </citation>
    <scope>IDENTIFICATION</scope>
    <source>
        <tissue evidence="29">Young leaves</tissue>
    </source>
</reference>
<dbReference type="AlphaFoldDB" id="A0A8B8ZD22"/>
<evidence type="ECO:0000256" key="14">
    <source>
        <dbReference type="ARBA" id="ARBA00022777"/>
    </source>
</evidence>
<evidence type="ECO:0000256" key="25">
    <source>
        <dbReference type="PROSITE-ProRule" id="PRU10141"/>
    </source>
</evidence>
<dbReference type="GO" id="GO:0005789">
    <property type="term" value="C:endoplasmic reticulum membrane"/>
    <property type="evidence" value="ECO:0007669"/>
    <property type="project" value="UniProtKB-SubCell"/>
</dbReference>
<evidence type="ECO:0000256" key="2">
    <source>
        <dbReference type="ARBA" id="ARBA00004389"/>
    </source>
</evidence>
<evidence type="ECO:0000256" key="9">
    <source>
        <dbReference type="ARBA" id="ARBA00022679"/>
    </source>
</evidence>
<evidence type="ECO:0000256" key="23">
    <source>
        <dbReference type="ARBA" id="ARBA00056628"/>
    </source>
</evidence>
<evidence type="ECO:0000256" key="15">
    <source>
        <dbReference type="ARBA" id="ARBA00022840"/>
    </source>
</evidence>
<evidence type="ECO:0000256" key="1">
    <source>
        <dbReference type="ARBA" id="ARBA00004251"/>
    </source>
</evidence>
<evidence type="ECO:0000256" key="24">
    <source>
        <dbReference type="ARBA" id="ARBA00072040"/>
    </source>
</evidence>
<dbReference type="InterPro" id="IPR000719">
    <property type="entry name" value="Prot_kinase_dom"/>
</dbReference>
<dbReference type="InterPro" id="IPR011009">
    <property type="entry name" value="Kinase-like_dom_sf"/>
</dbReference>
<dbReference type="GeneID" id="120104351"/>
<dbReference type="GO" id="GO:0005524">
    <property type="term" value="F:ATP binding"/>
    <property type="evidence" value="ECO:0007669"/>
    <property type="project" value="UniProtKB-UniRule"/>
</dbReference>
<dbReference type="Gene3D" id="1.10.510.10">
    <property type="entry name" value="Transferase(Phosphotransferase) domain 1"/>
    <property type="match status" value="1"/>
</dbReference>
<dbReference type="SMART" id="SM00369">
    <property type="entry name" value="LRR_TYP"/>
    <property type="match status" value="11"/>
</dbReference>
<dbReference type="PANTHER" id="PTHR48056">
    <property type="entry name" value="LRR RECEPTOR-LIKE SERINE/THREONINE-PROTEIN KINASE-RELATED"/>
    <property type="match status" value="1"/>
</dbReference>
<evidence type="ECO:0000256" key="22">
    <source>
        <dbReference type="ARBA" id="ARBA00054320"/>
    </source>
</evidence>
<dbReference type="FunFam" id="3.80.10.10:FF:000288">
    <property type="entry name" value="LRR receptor-like serine/threonine-protein kinase EFR"/>
    <property type="match status" value="1"/>
</dbReference>
<dbReference type="PROSITE" id="PS00107">
    <property type="entry name" value="PROTEIN_KINASE_ATP"/>
    <property type="match status" value="1"/>
</dbReference>
<keyword evidence="16 26" id="KW-1133">Transmembrane helix</keyword>
<dbReference type="PANTHER" id="PTHR48056:SF89">
    <property type="entry name" value="OS06G0585982 PROTEIN"/>
    <property type="match status" value="1"/>
</dbReference>
<evidence type="ECO:0000256" key="13">
    <source>
        <dbReference type="ARBA" id="ARBA00022741"/>
    </source>
</evidence>
<keyword evidence="18" id="KW-0675">Receptor</keyword>
<sequence length="1107" mass="120880">MEMTPNQPRKTTIKLHALGKFHPKPPPSYIVHCFPRDFPGAHMGYLSNSQRASRWSSLMRATLLLFCPFVLSSPQSPAITASTATSLAGNNSKSVSDHSALISFRSSIYDVPYGALSSWDNKSLHFCQWQGVTCGSRHPERVIALDLPSLGLAGTISPSVANLTFLRRLSLQENKLDGSIPQELGHLHRLRLLNLSVNSLHGQIPSSLGNCRHLISLDLGKNLLNGQVPHELGSLHQLIDLVLQTNNLTGAMPTSLANLSSLDNLDLSHNMITGGIPPWVANLTSVTRLFLGLNPLSGGIPSSLCRLPSLAALDVQQNQLSGMIPPCLYNLSSIRVLNVSFNSLRGTIPSDIGSTLPRLINLEMAGNHFTGHIPSSLSNASGLVSIRLLQNILQGKIPRNLGTLQNLSLLELFDNQLVAKEADDWSFLTALTNCSKLTMLNIGNNNLSGVLPNSISNLSTEIQVLVFWNNQISGSLPSNMGNLKKLIALAMGGNLLTGNIPESLGNINALGELHMAYNNFFGQIPPSLGNISQLYRLQLQGNKLSGSIPTHLGNCKNLQLLDLSYNQLTGPIPIEILSLSSLSQLLDVSHNALQGFLPSEIGNLINLNSLDVSKNRLYGKIPDNIDECVVLVNLNMSGNFFEGVIPKSLANLKGLQFLDLSSNNLSGHVPEYLQMFHSLQFLNLSFNDLEGEVPLRGVFANMSAFSLIGNRKICGGIQELHLPPCPSTQPHGKKHKAAILAVIIAATSGVLGLTLILFFVLLYQIRKTRMRRPSMAAIRTEHIRVSYAELVRATGGFSSANLIGVGSFGSVYKGVMDWDDIKMVAVKILNLQQQGASRSFIAECEALRSIRHRNLVKIITACSSVDFRGNDFKALLLEFMDNGSLERWLHPEVNEQCPMRNLNLEQRVSIAMDVASALDYLHHHSPVPIVHCDLKPSNILLDGDMTARVSDFGLAKFLSESINSFSISASLAAIKGSVGYIAPEYGLGSQVSTRGDVYSYGILLLEMFTGKRPTDATFNESLDLHRFVEMAFPSQIMNIVDPQLIREEYEIINGIQQRCTKQHRIKECLISVISIGLQCSNKLPKERMHTGDIVKKMTAAREILGGV</sequence>
<feature type="binding site" evidence="25">
    <location>
        <position position="827"/>
    </location>
    <ligand>
        <name>ATP</name>
        <dbReference type="ChEBI" id="CHEBI:30616"/>
    </ligand>
</feature>
<evidence type="ECO:0000256" key="7">
    <source>
        <dbReference type="ARBA" id="ARBA00022553"/>
    </source>
</evidence>
<evidence type="ECO:0000313" key="28">
    <source>
        <dbReference type="Proteomes" id="UP000228380"/>
    </source>
</evidence>
<dbReference type="EC" id="2.7.11.1" evidence="4"/>
<keyword evidence="6" id="KW-0723">Serine/threonine-protein kinase</keyword>
<dbReference type="InterPro" id="IPR013210">
    <property type="entry name" value="LRR_N_plant-typ"/>
</dbReference>
<reference evidence="28" key="1">
    <citation type="journal article" date="2019" name="Nat. Commun.">
        <title>Genome-wide association mapping of date palm fruit traits.</title>
        <authorList>
            <person name="Hazzouri K.M."/>
            <person name="Gros-Balthazard M."/>
            <person name="Flowers J.M."/>
            <person name="Copetti D."/>
            <person name="Lemansour A."/>
            <person name="Lebrun M."/>
            <person name="Masmoudi K."/>
            <person name="Ferrand S."/>
            <person name="Dhar M.I."/>
            <person name="Fresquez Z.A."/>
            <person name="Rosas U."/>
            <person name="Zhang J."/>
            <person name="Talag J."/>
            <person name="Lee S."/>
            <person name="Kudrna D."/>
            <person name="Powell R.F."/>
            <person name="Leitch I.J."/>
            <person name="Krueger R.R."/>
            <person name="Wing R.A."/>
            <person name="Amiri K.M.A."/>
            <person name="Purugganan M.D."/>
        </authorList>
    </citation>
    <scope>NUCLEOTIDE SEQUENCE [LARGE SCALE GENOMIC DNA]</scope>
    <source>
        <strain evidence="28">cv. Khalas</strain>
    </source>
</reference>
<evidence type="ECO:0000256" key="5">
    <source>
        <dbReference type="ARBA" id="ARBA00022475"/>
    </source>
</evidence>
<keyword evidence="5" id="KW-1003">Cell membrane</keyword>